<keyword evidence="2" id="KW-1185">Reference proteome</keyword>
<dbReference type="Proteomes" id="UP000183200">
    <property type="component" value="Unassembled WGS sequence"/>
</dbReference>
<accession>A0A1H0FL67</accession>
<reference evidence="2" key="1">
    <citation type="submission" date="2016-10" db="EMBL/GenBank/DDBJ databases">
        <authorList>
            <person name="Varghese N."/>
            <person name="Submissions S."/>
        </authorList>
    </citation>
    <scope>NUCLEOTIDE SEQUENCE [LARGE SCALE GENOMIC DNA]</scope>
    <source>
        <strain evidence="2">DSM 19110</strain>
    </source>
</reference>
<name>A0A1H0FL67_9SPHI</name>
<evidence type="ECO:0000313" key="2">
    <source>
        <dbReference type="Proteomes" id="UP000183200"/>
    </source>
</evidence>
<evidence type="ECO:0008006" key="3">
    <source>
        <dbReference type="Google" id="ProtNLM"/>
    </source>
</evidence>
<protein>
    <recommendedName>
        <fullName evidence="3">DUF4286 domain-containing protein</fullName>
    </recommendedName>
</protein>
<dbReference type="STRING" id="430522.BFS30_11570"/>
<dbReference type="InterPro" id="IPR025563">
    <property type="entry name" value="DUF4286"/>
</dbReference>
<proteinExistence type="predicted"/>
<gene>
    <name evidence="1" type="ORF">SAMN05421820_110213</name>
</gene>
<dbReference type="RefSeq" id="WP_074611725.1">
    <property type="nucleotide sequence ID" value="NZ_FNGY01000010.1"/>
</dbReference>
<dbReference type="OrthoDB" id="1121837at2"/>
<dbReference type="AlphaFoldDB" id="A0A1H0FL67"/>
<evidence type="ECO:0000313" key="1">
    <source>
        <dbReference type="EMBL" id="SDN95377.1"/>
    </source>
</evidence>
<organism evidence="1 2">
    <name type="scientific">Pedobacter steynii</name>
    <dbReference type="NCBI Taxonomy" id="430522"/>
    <lineage>
        <taxon>Bacteria</taxon>
        <taxon>Pseudomonadati</taxon>
        <taxon>Bacteroidota</taxon>
        <taxon>Sphingobacteriia</taxon>
        <taxon>Sphingobacteriales</taxon>
        <taxon>Sphingobacteriaceae</taxon>
        <taxon>Pedobacter</taxon>
    </lineage>
</organism>
<dbReference type="EMBL" id="FNGY01000010">
    <property type="protein sequence ID" value="SDN95377.1"/>
    <property type="molecule type" value="Genomic_DNA"/>
</dbReference>
<sequence length="100" mass="11505">MLLYNVTSIIEDAAADRWLQWMQESHIPTVMSTGKFISHRLLKVVDSPNEGVTYCAQYAVENMADYLDYQEIYAPAFQAEVAANFENQVVSFRTLMEYVI</sequence>
<dbReference type="Pfam" id="PF14114">
    <property type="entry name" value="DUF4286"/>
    <property type="match status" value="1"/>
</dbReference>